<dbReference type="InterPro" id="IPR009057">
    <property type="entry name" value="Homeodomain-like_sf"/>
</dbReference>
<proteinExistence type="predicted"/>
<dbReference type="AlphaFoldDB" id="A0A853D481"/>
<feature type="DNA-binding region" description="H-T-H motif" evidence="5">
    <location>
        <begin position="48"/>
        <end position="67"/>
    </location>
</feature>
<dbReference type="InterPro" id="IPR001647">
    <property type="entry name" value="HTH_TetR"/>
</dbReference>
<organism evidence="8 9">
    <name type="scientific">Leifsonia shinshuensis</name>
    <dbReference type="NCBI Taxonomy" id="150026"/>
    <lineage>
        <taxon>Bacteria</taxon>
        <taxon>Bacillati</taxon>
        <taxon>Actinomycetota</taxon>
        <taxon>Actinomycetes</taxon>
        <taxon>Micrococcales</taxon>
        <taxon>Microbacteriaceae</taxon>
        <taxon>Leifsonia</taxon>
    </lineage>
</organism>
<evidence type="ECO:0000256" key="3">
    <source>
        <dbReference type="ARBA" id="ARBA00023125"/>
    </source>
</evidence>
<evidence type="ECO:0000256" key="6">
    <source>
        <dbReference type="SAM" id="MobiDB-lite"/>
    </source>
</evidence>
<dbReference type="GO" id="GO:0003677">
    <property type="term" value="F:DNA binding"/>
    <property type="evidence" value="ECO:0007669"/>
    <property type="project" value="UniProtKB-UniRule"/>
</dbReference>
<gene>
    <name evidence="8" type="ORF">HNR13_004097</name>
</gene>
<dbReference type="Pfam" id="PF00440">
    <property type="entry name" value="TetR_N"/>
    <property type="match status" value="1"/>
</dbReference>
<dbReference type="SUPFAM" id="SSF46689">
    <property type="entry name" value="Homeodomain-like"/>
    <property type="match status" value="1"/>
</dbReference>
<evidence type="ECO:0000313" key="8">
    <source>
        <dbReference type="EMBL" id="NYJ25810.1"/>
    </source>
</evidence>
<name>A0A853D481_9MICO</name>
<evidence type="ECO:0000256" key="4">
    <source>
        <dbReference type="ARBA" id="ARBA00023163"/>
    </source>
</evidence>
<evidence type="ECO:0000256" key="1">
    <source>
        <dbReference type="ARBA" id="ARBA00022491"/>
    </source>
</evidence>
<keyword evidence="2" id="KW-0805">Transcription regulation</keyword>
<dbReference type="PANTHER" id="PTHR47506">
    <property type="entry name" value="TRANSCRIPTIONAL REGULATORY PROTEIN"/>
    <property type="match status" value="1"/>
</dbReference>
<dbReference type="InterPro" id="IPR036271">
    <property type="entry name" value="Tet_transcr_reg_TetR-rel_C_sf"/>
</dbReference>
<feature type="region of interest" description="Disordered" evidence="6">
    <location>
        <begin position="1"/>
        <end position="22"/>
    </location>
</feature>
<dbReference type="Gene3D" id="1.10.357.10">
    <property type="entry name" value="Tetracycline Repressor, domain 2"/>
    <property type="match status" value="1"/>
</dbReference>
<comment type="caution">
    <text evidence="8">The sequence shown here is derived from an EMBL/GenBank/DDBJ whole genome shotgun (WGS) entry which is preliminary data.</text>
</comment>
<protein>
    <submittedName>
        <fullName evidence="8">AcrR family transcriptional regulator</fullName>
    </submittedName>
</protein>
<keyword evidence="3 5" id="KW-0238">DNA-binding</keyword>
<evidence type="ECO:0000313" key="9">
    <source>
        <dbReference type="Proteomes" id="UP000578352"/>
    </source>
</evidence>
<dbReference type="EMBL" id="JACCFL010000001">
    <property type="protein sequence ID" value="NYJ25810.1"/>
    <property type="molecule type" value="Genomic_DNA"/>
</dbReference>
<sequence length="223" mass="24152">MASEPSAATAPPQKATRRGSYAVGRARREQILDIATERFAQSGYSATSLARIAQDVGLTTPGLMHHFPSKQHLLLAVAERRFDLAGQLAFNAPADTDGLGPLRLMLRLAAMFQSQPGLMELFVLLSAEAADPDSPAHELYAARYERVIGELESLFHTSVEAGHLRRDVDYRAVARECIALADGLQLQWVLSRGGIDLVALTKSNLERLAPTILVSGAHVDLTV</sequence>
<dbReference type="Proteomes" id="UP000578352">
    <property type="component" value="Unassembled WGS sequence"/>
</dbReference>
<dbReference type="Pfam" id="PF13977">
    <property type="entry name" value="TetR_C_6"/>
    <property type="match status" value="1"/>
</dbReference>
<dbReference type="RefSeq" id="WP_179608746.1">
    <property type="nucleotide sequence ID" value="NZ_BAABEH010000001.1"/>
</dbReference>
<evidence type="ECO:0000256" key="2">
    <source>
        <dbReference type="ARBA" id="ARBA00023015"/>
    </source>
</evidence>
<keyword evidence="4" id="KW-0804">Transcription</keyword>
<dbReference type="PRINTS" id="PR00455">
    <property type="entry name" value="HTHTETR"/>
</dbReference>
<dbReference type="InterPro" id="IPR039538">
    <property type="entry name" value="BetI_C"/>
</dbReference>
<dbReference type="PANTHER" id="PTHR47506:SF6">
    <property type="entry name" value="HTH-TYPE TRANSCRIPTIONAL REPRESSOR NEMR"/>
    <property type="match status" value="1"/>
</dbReference>
<evidence type="ECO:0000259" key="7">
    <source>
        <dbReference type="PROSITE" id="PS50977"/>
    </source>
</evidence>
<feature type="domain" description="HTH tetR-type" evidence="7">
    <location>
        <begin position="25"/>
        <end position="85"/>
    </location>
</feature>
<reference evidence="8 9" key="1">
    <citation type="submission" date="2020-07" db="EMBL/GenBank/DDBJ databases">
        <title>Sequencing the genomes of 1000 actinobacteria strains.</title>
        <authorList>
            <person name="Klenk H.-P."/>
        </authorList>
    </citation>
    <scope>NUCLEOTIDE SEQUENCE [LARGE SCALE GENOMIC DNA]</scope>
    <source>
        <strain evidence="8 9">DSM 15165</strain>
    </source>
</reference>
<dbReference type="SUPFAM" id="SSF48498">
    <property type="entry name" value="Tetracyclin repressor-like, C-terminal domain"/>
    <property type="match status" value="1"/>
</dbReference>
<evidence type="ECO:0000256" key="5">
    <source>
        <dbReference type="PROSITE-ProRule" id="PRU00335"/>
    </source>
</evidence>
<accession>A0A853D481</accession>
<keyword evidence="1" id="KW-0678">Repressor</keyword>
<dbReference type="PROSITE" id="PS50977">
    <property type="entry name" value="HTH_TETR_2"/>
    <property type="match status" value="1"/>
</dbReference>